<evidence type="ECO:0000256" key="1">
    <source>
        <dbReference type="SAM" id="MobiDB-lite"/>
    </source>
</evidence>
<reference evidence="2" key="1">
    <citation type="submission" date="2023-07" db="EMBL/GenBank/DDBJ databases">
        <authorList>
            <consortium name="AG Swart"/>
            <person name="Singh M."/>
            <person name="Singh A."/>
            <person name="Seah K."/>
            <person name="Emmerich C."/>
        </authorList>
    </citation>
    <scope>NUCLEOTIDE SEQUENCE</scope>
    <source>
        <strain evidence="2">DP1</strain>
    </source>
</reference>
<dbReference type="EMBL" id="CAMPGE010020177">
    <property type="protein sequence ID" value="CAI2378450.1"/>
    <property type="molecule type" value="Genomic_DNA"/>
</dbReference>
<evidence type="ECO:0000313" key="2">
    <source>
        <dbReference type="EMBL" id="CAI2378450.1"/>
    </source>
</evidence>
<evidence type="ECO:0000313" key="3">
    <source>
        <dbReference type="Proteomes" id="UP001295684"/>
    </source>
</evidence>
<protein>
    <submittedName>
        <fullName evidence="2">Uncharacterized protein</fullName>
    </submittedName>
</protein>
<gene>
    <name evidence="2" type="ORF">ECRASSUSDP1_LOCUS19846</name>
</gene>
<dbReference type="AlphaFoldDB" id="A0AAD1XSX5"/>
<name>A0AAD1XSX5_EUPCR</name>
<accession>A0AAD1XSX5</accession>
<organism evidence="2 3">
    <name type="scientific">Euplotes crassus</name>
    <dbReference type="NCBI Taxonomy" id="5936"/>
    <lineage>
        <taxon>Eukaryota</taxon>
        <taxon>Sar</taxon>
        <taxon>Alveolata</taxon>
        <taxon>Ciliophora</taxon>
        <taxon>Intramacronucleata</taxon>
        <taxon>Spirotrichea</taxon>
        <taxon>Hypotrichia</taxon>
        <taxon>Euplotida</taxon>
        <taxon>Euplotidae</taxon>
        <taxon>Moneuplotes</taxon>
    </lineage>
</organism>
<comment type="caution">
    <text evidence="2">The sequence shown here is derived from an EMBL/GenBank/DDBJ whole genome shotgun (WGS) entry which is preliminary data.</text>
</comment>
<sequence length="223" mass="25816">MSISKILITRYFGDGSGRDSYITHNYGGSIRTKFKSRADTHNFIKHGFRSVSQLDGISFRKSRNGEINDFGSYIKAKQRKVMRTLIERQQKSVNKLCTPRKVSTKKHLDTKIRFIVPTKMPYLRSTKSKNETRCLERYLKAPETFIEPFSNRVNSRNMLKNIKSMRKFDPNPYGNQRSPFDPLARYKSRNRNTNSLNRNSTGGMLGQRSFVNPPAKASYIDIS</sequence>
<feature type="region of interest" description="Disordered" evidence="1">
    <location>
        <begin position="166"/>
        <end position="209"/>
    </location>
</feature>
<keyword evidence="3" id="KW-1185">Reference proteome</keyword>
<dbReference type="Proteomes" id="UP001295684">
    <property type="component" value="Unassembled WGS sequence"/>
</dbReference>
<feature type="compositionally biased region" description="Low complexity" evidence="1">
    <location>
        <begin position="191"/>
        <end position="201"/>
    </location>
</feature>
<proteinExistence type="predicted"/>